<feature type="active site" description="Nucleophile" evidence="2">
    <location>
        <position position="47"/>
    </location>
</feature>
<dbReference type="PANTHER" id="PTHR12406:SF41">
    <property type="entry name" value="BRUMMER, ISOFORM B-RELATED"/>
    <property type="match status" value="1"/>
</dbReference>
<evidence type="ECO:0000259" key="3">
    <source>
        <dbReference type="PROSITE" id="PS51635"/>
    </source>
</evidence>
<dbReference type="PROSITE" id="PS51635">
    <property type="entry name" value="PNPLA"/>
    <property type="match status" value="1"/>
</dbReference>
<feature type="domain" description="PNPLA" evidence="3">
    <location>
        <begin position="12"/>
        <end position="170"/>
    </location>
</feature>
<protein>
    <recommendedName>
        <fullName evidence="3">PNPLA domain-containing protein</fullName>
    </recommendedName>
</protein>
<feature type="non-terminal residue" evidence="4">
    <location>
        <position position="1"/>
    </location>
</feature>
<keyword evidence="1 2" id="KW-0443">Lipid metabolism</keyword>
<feature type="active site" description="Proton acceptor" evidence="2">
    <location>
        <position position="166"/>
    </location>
</feature>
<dbReference type="GO" id="GO:0016020">
    <property type="term" value="C:membrane"/>
    <property type="evidence" value="ECO:0007669"/>
    <property type="project" value="TreeGrafter"/>
</dbReference>
<evidence type="ECO:0000256" key="1">
    <source>
        <dbReference type="ARBA" id="ARBA00023098"/>
    </source>
</evidence>
<dbReference type="GO" id="GO:0055088">
    <property type="term" value="P:lipid homeostasis"/>
    <property type="evidence" value="ECO:0007669"/>
    <property type="project" value="TreeGrafter"/>
</dbReference>
<dbReference type="Pfam" id="PF01734">
    <property type="entry name" value="Patatin"/>
    <property type="match status" value="1"/>
</dbReference>
<dbReference type="Gene3D" id="3.40.1090.10">
    <property type="entry name" value="Cytosolic phospholipase A2 catalytic domain"/>
    <property type="match status" value="2"/>
</dbReference>
<proteinExistence type="predicted"/>
<reference evidence="4" key="1">
    <citation type="submission" date="2021-02" db="EMBL/GenBank/DDBJ databases">
        <authorList>
            <person name="Nowell W R."/>
        </authorList>
    </citation>
    <scope>NUCLEOTIDE SEQUENCE</scope>
</reference>
<dbReference type="InterPro" id="IPR002641">
    <property type="entry name" value="PNPLA_dom"/>
</dbReference>
<accession>A0A8S3HIR5</accession>
<dbReference type="GO" id="GO:0019433">
    <property type="term" value="P:triglyceride catabolic process"/>
    <property type="evidence" value="ECO:0007669"/>
    <property type="project" value="TreeGrafter"/>
</dbReference>
<dbReference type="InterPro" id="IPR016035">
    <property type="entry name" value="Acyl_Trfase/lysoPLipase"/>
</dbReference>
<dbReference type="AlphaFoldDB" id="A0A8S3HIR5"/>
<comment type="caution">
    <text evidence="4">The sequence shown here is derived from an EMBL/GenBank/DDBJ whole genome shotgun (WGS) entry which is preliminary data.</text>
</comment>
<dbReference type="SUPFAM" id="SSF52151">
    <property type="entry name" value="FabD/lysophospholipase-like"/>
    <property type="match status" value="1"/>
</dbReference>
<dbReference type="GO" id="GO:0004806">
    <property type="term" value="F:triacylglycerol lipase activity"/>
    <property type="evidence" value="ECO:0007669"/>
    <property type="project" value="TreeGrafter"/>
</dbReference>
<keyword evidence="2" id="KW-0442">Lipid degradation</keyword>
<dbReference type="EMBL" id="CAJOBI010320474">
    <property type="protein sequence ID" value="CAF5184280.1"/>
    <property type="molecule type" value="Genomic_DNA"/>
</dbReference>
<dbReference type="PANTHER" id="PTHR12406">
    <property type="entry name" value="CALCIUM-INDEPENDENT PHOSPHOLIPASE A2 IPLA2 -RELATED"/>
    <property type="match status" value="1"/>
</dbReference>
<keyword evidence="2" id="KW-0378">Hydrolase</keyword>
<dbReference type="GO" id="GO:0005737">
    <property type="term" value="C:cytoplasm"/>
    <property type="evidence" value="ECO:0007669"/>
    <property type="project" value="TreeGrafter"/>
</dbReference>
<evidence type="ECO:0000313" key="5">
    <source>
        <dbReference type="Proteomes" id="UP000676336"/>
    </source>
</evidence>
<dbReference type="PROSITE" id="PS51257">
    <property type="entry name" value="PROKAR_LIPOPROTEIN"/>
    <property type="match status" value="1"/>
</dbReference>
<dbReference type="Proteomes" id="UP000676336">
    <property type="component" value="Unassembled WGS sequence"/>
</dbReference>
<dbReference type="GO" id="GO:0005811">
    <property type="term" value="C:lipid droplet"/>
    <property type="evidence" value="ECO:0007669"/>
    <property type="project" value="TreeGrafter"/>
</dbReference>
<sequence length="170" mass="18694">MVRQTNSSPINLSLCGCGFLGVYHVGVVCAFKEHASEILDGKMAGCSAGSLVAACAMSGCCLGQMCSDALEIAIRARSRALGPLHPTFSIVEIIRNGLRRILPTNAHEICSGRLYISLTRWKDNKNVIVNQYHTREELIQVLICSSFVPYWSGIIPHKFRGEYYWDGGLT</sequence>
<feature type="short sequence motif" description="GXGXXG" evidence="2">
    <location>
        <begin position="16"/>
        <end position="21"/>
    </location>
</feature>
<evidence type="ECO:0000313" key="4">
    <source>
        <dbReference type="EMBL" id="CAF5184280.1"/>
    </source>
</evidence>
<dbReference type="InterPro" id="IPR033562">
    <property type="entry name" value="PLPL"/>
</dbReference>
<feature type="short sequence motif" description="DGA/G" evidence="2">
    <location>
        <begin position="166"/>
        <end position="168"/>
    </location>
</feature>
<gene>
    <name evidence="4" type="ORF">SMN809_LOCUS69937</name>
</gene>
<organism evidence="4 5">
    <name type="scientific">Rotaria magnacalcarata</name>
    <dbReference type="NCBI Taxonomy" id="392030"/>
    <lineage>
        <taxon>Eukaryota</taxon>
        <taxon>Metazoa</taxon>
        <taxon>Spiralia</taxon>
        <taxon>Gnathifera</taxon>
        <taxon>Rotifera</taxon>
        <taxon>Eurotatoria</taxon>
        <taxon>Bdelloidea</taxon>
        <taxon>Philodinida</taxon>
        <taxon>Philodinidae</taxon>
        <taxon>Rotaria</taxon>
    </lineage>
</organism>
<evidence type="ECO:0000256" key="2">
    <source>
        <dbReference type="PROSITE-ProRule" id="PRU01161"/>
    </source>
</evidence>
<feature type="short sequence motif" description="GXSXG" evidence="2">
    <location>
        <begin position="45"/>
        <end position="49"/>
    </location>
</feature>
<name>A0A8S3HIR5_9BILA</name>